<feature type="domain" description="HAT C-terminal dimerisation" evidence="2">
    <location>
        <begin position="240"/>
        <end position="321"/>
    </location>
</feature>
<dbReference type="InterPro" id="IPR052035">
    <property type="entry name" value="ZnF_BED_domain_contain"/>
</dbReference>
<evidence type="ECO:0000256" key="1">
    <source>
        <dbReference type="SAM" id="MobiDB-lite"/>
    </source>
</evidence>
<accession>A0A6L2LAK7</accession>
<dbReference type="GO" id="GO:0046983">
    <property type="term" value="F:protein dimerization activity"/>
    <property type="evidence" value="ECO:0007669"/>
    <property type="project" value="InterPro"/>
</dbReference>
<dbReference type="PANTHER" id="PTHR46481:SF6">
    <property type="entry name" value="ZINC FINGER BED DOMAIN-CONTAINING PROTEIN RICESLEEPER 2-LIKE"/>
    <property type="match status" value="1"/>
</dbReference>
<protein>
    <submittedName>
        <fullName evidence="3">Zinc finger BED domain-containing protein RICESLEEPER 2-like</fullName>
    </submittedName>
</protein>
<gene>
    <name evidence="3" type="ORF">Tci_030168</name>
</gene>
<reference evidence="3" key="1">
    <citation type="journal article" date="2019" name="Sci. Rep.">
        <title>Draft genome of Tanacetum cinerariifolium, the natural source of mosquito coil.</title>
        <authorList>
            <person name="Yamashiro T."/>
            <person name="Shiraishi A."/>
            <person name="Satake H."/>
            <person name="Nakayama K."/>
        </authorList>
    </citation>
    <scope>NUCLEOTIDE SEQUENCE</scope>
</reference>
<dbReference type="AlphaFoldDB" id="A0A6L2LAK7"/>
<dbReference type="InterPro" id="IPR008906">
    <property type="entry name" value="HATC_C_dom"/>
</dbReference>
<dbReference type="PANTHER" id="PTHR46481">
    <property type="entry name" value="ZINC FINGER BED DOMAIN-CONTAINING PROTEIN 4"/>
    <property type="match status" value="1"/>
</dbReference>
<evidence type="ECO:0000259" key="2">
    <source>
        <dbReference type="Pfam" id="PF05699"/>
    </source>
</evidence>
<organism evidence="3">
    <name type="scientific">Tanacetum cinerariifolium</name>
    <name type="common">Dalmatian daisy</name>
    <name type="synonym">Chrysanthemum cinerariifolium</name>
    <dbReference type="NCBI Taxonomy" id="118510"/>
    <lineage>
        <taxon>Eukaryota</taxon>
        <taxon>Viridiplantae</taxon>
        <taxon>Streptophyta</taxon>
        <taxon>Embryophyta</taxon>
        <taxon>Tracheophyta</taxon>
        <taxon>Spermatophyta</taxon>
        <taxon>Magnoliopsida</taxon>
        <taxon>eudicotyledons</taxon>
        <taxon>Gunneridae</taxon>
        <taxon>Pentapetalae</taxon>
        <taxon>asterids</taxon>
        <taxon>campanulids</taxon>
        <taxon>Asterales</taxon>
        <taxon>Asteraceae</taxon>
        <taxon>Asteroideae</taxon>
        <taxon>Anthemideae</taxon>
        <taxon>Anthemidinae</taxon>
        <taxon>Tanacetum</taxon>
    </lineage>
</organism>
<name>A0A6L2LAK7_TANCI</name>
<evidence type="ECO:0000313" key="3">
    <source>
        <dbReference type="EMBL" id="GEU58190.1"/>
    </source>
</evidence>
<dbReference type="EMBL" id="BKCJ010003960">
    <property type="protein sequence ID" value="GEU58190.1"/>
    <property type="molecule type" value="Genomic_DNA"/>
</dbReference>
<feature type="region of interest" description="Disordered" evidence="1">
    <location>
        <begin position="1"/>
        <end position="39"/>
    </location>
</feature>
<proteinExistence type="predicted"/>
<dbReference type="Pfam" id="PF05699">
    <property type="entry name" value="Dimer_Tnp_hAT"/>
    <property type="match status" value="1"/>
</dbReference>
<comment type="caution">
    <text evidence="3">The sequence shown here is derived from an EMBL/GenBank/DDBJ whole genome shotgun (WGS) entry which is preliminary data.</text>
</comment>
<dbReference type="InterPro" id="IPR012337">
    <property type="entry name" value="RNaseH-like_sf"/>
</dbReference>
<sequence length="349" mass="39549">MDTGDVHPMNIDEESDDSVKEIGNPTQSEGVANPKKPNQPLQCRCKKCSKIYSAKSSSGTGNLKCHLEKCLKSTTRGIGQYMISSNKGVLDTRYAMFSQEKFRELLVHAVVRHDLPFSFIEYEGVRDVFKYLEPDVTHITRNTTKADMLKLHGVETIAIVFDPRYKNSFLEFSYAKLYGKDSEYLAKFKKVLYGVFDEHNIASKNATSSTSGSGSNMNDQEFDLFDKTKTLSPAEQQRKLDFYFHELRAATTSSICVLDFWKSQQYRYPVLAKLAMDILCVPISTVASESAFSLDGRILDQYQSSMKPSNVEALVCTRDWLFTENAMSHAELEKVTENIMALDINKDEE</sequence>
<dbReference type="SUPFAM" id="SSF53098">
    <property type="entry name" value="Ribonuclease H-like"/>
    <property type="match status" value="1"/>
</dbReference>